<dbReference type="PANTHER" id="PTHR43861">
    <property type="entry name" value="TRANS-ACONITATE 2-METHYLTRANSFERASE-RELATED"/>
    <property type="match status" value="1"/>
</dbReference>
<dbReference type="EMBL" id="CADCVK010000220">
    <property type="protein sequence ID" value="CAA9479313.1"/>
    <property type="molecule type" value="Genomic_DNA"/>
</dbReference>
<gene>
    <name evidence="2" type="ORF">AVDCRST_MAG12-1409</name>
</gene>
<reference evidence="2" key="1">
    <citation type="submission" date="2020-02" db="EMBL/GenBank/DDBJ databases">
        <authorList>
            <person name="Meier V. D."/>
        </authorList>
    </citation>
    <scope>NUCLEOTIDE SEQUENCE</scope>
    <source>
        <strain evidence="2">AVDCRST_MAG12</strain>
    </source>
</reference>
<sequence length="302" mass="32578">MSGPDTSGARDQNRRSWNAVVRAHDSHRGHLARFLGDGGSTLFPEERRLLGELSGLTLAHLQCNSGGDTLSLAGLGAAVTGVDLSDEAIRSARSLSGRSGIPARFVRADVYDWLAEAATRGERYDVVFASYGVVCWLQDLDRWARGVASILQPGGRFVLVDFHPAAEVFDEDWNPARDYPDGGEPSLLEEGVGDYVGASSGGLTPAGFAGGVRGFENPEPCLLFRWGLGEVVTVLPRAGLEITALEEYPHSNGERHFAGMREMPGRRMLPPENVPAVPLMYGLRAEKNGVRSARRPLPSDAR</sequence>
<dbReference type="InterPro" id="IPR013217">
    <property type="entry name" value="Methyltransf_12"/>
</dbReference>
<dbReference type="PANTHER" id="PTHR43861:SF1">
    <property type="entry name" value="TRANS-ACONITATE 2-METHYLTRANSFERASE"/>
    <property type="match status" value="1"/>
</dbReference>
<proteinExistence type="predicted"/>
<name>A0A6J4RWH8_9ACTN</name>
<organism evidence="2">
    <name type="scientific">uncultured Rubrobacteraceae bacterium</name>
    <dbReference type="NCBI Taxonomy" id="349277"/>
    <lineage>
        <taxon>Bacteria</taxon>
        <taxon>Bacillati</taxon>
        <taxon>Actinomycetota</taxon>
        <taxon>Rubrobacteria</taxon>
        <taxon>Rubrobacterales</taxon>
        <taxon>Rubrobacteraceae</taxon>
        <taxon>environmental samples</taxon>
    </lineage>
</organism>
<dbReference type="SUPFAM" id="SSF53335">
    <property type="entry name" value="S-adenosyl-L-methionine-dependent methyltransferases"/>
    <property type="match status" value="1"/>
</dbReference>
<dbReference type="CDD" id="cd02440">
    <property type="entry name" value="AdoMet_MTases"/>
    <property type="match status" value="1"/>
</dbReference>
<dbReference type="Pfam" id="PF08242">
    <property type="entry name" value="Methyltransf_12"/>
    <property type="match status" value="1"/>
</dbReference>
<accession>A0A6J4RWH8</accession>
<protein>
    <recommendedName>
        <fullName evidence="1">Methyltransferase type 12 domain-containing protein</fullName>
    </recommendedName>
</protein>
<dbReference type="AlphaFoldDB" id="A0A6J4RWH8"/>
<dbReference type="InterPro" id="IPR029063">
    <property type="entry name" value="SAM-dependent_MTases_sf"/>
</dbReference>
<evidence type="ECO:0000259" key="1">
    <source>
        <dbReference type="Pfam" id="PF08242"/>
    </source>
</evidence>
<feature type="domain" description="Methyltransferase type 12" evidence="1">
    <location>
        <begin position="61"/>
        <end position="157"/>
    </location>
</feature>
<evidence type="ECO:0000313" key="2">
    <source>
        <dbReference type="EMBL" id="CAA9479313.1"/>
    </source>
</evidence>
<dbReference type="Gene3D" id="3.40.50.150">
    <property type="entry name" value="Vaccinia Virus protein VP39"/>
    <property type="match status" value="1"/>
</dbReference>